<gene>
    <name evidence="2" type="ORF">pCPNY83906550-1_00048</name>
</gene>
<organism evidence="2">
    <name type="scientific">Clostridium perfringens</name>
    <dbReference type="NCBI Taxonomy" id="1502"/>
    <lineage>
        <taxon>Bacteria</taxon>
        <taxon>Bacillati</taxon>
        <taxon>Bacillota</taxon>
        <taxon>Clostridia</taxon>
        <taxon>Eubacteriales</taxon>
        <taxon>Clostridiaceae</taxon>
        <taxon>Clostridium</taxon>
    </lineage>
</organism>
<keyword evidence="1" id="KW-0812">Transmembrane</keyword>
<protein>
    <submittedName>
        <fullName evidence="2">Uncharacterized protein</fullName>
    </submittedName>
</protein>
<name>A0A411AMK5_CLOPF</name>
<evidence type="ECO:0000313" key="2">
    <source>
        <dbReference type="EMBL" id="QAX89063.1"/>
    </source>
</evidence>
<dbReference type="EMBL" id="MK285071">
    <property type="protein sequence ID" value="QAX89063.1"/>
    <property type="molecule type" value="Genomic_DNA"/>
</dbReference>
<geneLocation type="plasmid" evidence="2">
    <name>pCPNY83906550-1</name>
</geneLocation>
<keyword evidence="1" id="KW-0472">Membrane</keyword>
<sequence>MNCNAIKFIYQYRCKTNYLFMIKENIAGMQILLREVIFLRFLLLSILLNKLIIHIDKLYIKSNI</sequence>
<keyword evidence="2" id="KW-0614">Plasmid</keyword>
<accession>A0A411AMK5</accession>
<keyword evidence="1" id="KW-1133">Transmembrane helix</keyword>
<reference evidence="2" key="1">
    <citation type="submission" date="2018-12" db="EMBL/GenBank/DDBJ databases">
        <title>Identification of novel toxin homologs and associated mobile genetic elements in Clostridium perfringens.</title>
        <authorList>
            <person name="Moore R.J."/>
            <person name="Lacey J.A."/>
            <person name="Johanesen P.A."/>
            <person name="Lyras D."/>
        </authorList>
    </citation>
    <scope>NUCLEOTIDE SEQUENCE</scope>
    <source>
        <strain evidence="2">NY83906550</strain>
        <plasmid evidence="2">pCPNY83906550-1</plasmid>
    </source>
</reference>
<proteinExistence type="predicted"/>
<feature type="transmembrane region" description="Helical" evidence="1">
    <location>
        <begin position="31"/>
        <end position="53"/>
    </location>
</feature>
<evidence type="ECO:0000256" key="1">
    <source>
        <dbReference type="SAM" id="Phobius"/>
    </source>
</evidence>
<dbReference type="AlphaFoldDB" id="A0A411AMK5"/>